<evidence type="ECO:0000313" key="2">
    <source>
        <dbReference type="Proteomes" id="UP001152300"/>
    </source>
</evidence>
<keyword evidence="2" id="KW-1185">Reference proteome</keyword>
<dbReference type="Proteomes" id="UP001152300">
    <property type="component" value="Unassembled WGS sequence"/>
</dbReference>
<accession>A0A9X0DHN9</accession>
<reference evidence="1" key="1">
    <citation type="submission" date="2022-11" db="EMBL/GenBank/DDBJ databases">
        <title>Genome Resource of Sclerotinia nivalis Strain SnTB1, a Plant Pathogen Isolated from American Ginseng.</title>
        <authorList>
            <person name="Fan S."/>
        </authorList>
    </citation>
    <scope>NUCLEOTIDE SEQUENCE</scope>
    <source>
        <strain evidence="1">SnTB1</strain>
    </source>
</reference>
<gene>
    <name evidence="1" type="ORF">OCU04_008505</name>
</gene>
<organism evidence="1 2">
    <name type="scientific">Sclerotinia nivalis</name>
    <dbReference type="NCBI Taxonomy" id="352851"/>
    <lineage>
        <taxon>Eukaryota</taxon>
        <taxon>Fungi</taxon>
        <taxon>Dikarya</taxon>
        <taxon>Ascomycota</taxon>
        <taxon>Pezizomycotina</taxon>
        <taxon>Leotiomycetes</taxon>
        <taxon>Helotiales</taxon>
        <taxon>Sclerotiniaceae</taxon>
        <taxon>Sclerotinia</taxon>
    </lineage>
</organism>
<sequence>MASSSTSADNTISTSIKGIPELDTPITPNLVADPNEQTVYLNYIFFIIKDRFIIQTTHIAIQINKIEKFKTKNIELLRTLTNKQVQLDTNSAVTNQKPITPCQTQKNLFVFKNEKSNILVQQKDYQSWKLGLQFYWIIDSQLFAFKQKKINHTINLFDNQVQQERITDITRFVDDPTCFDSAVSFLAKLNKLYISVDIEREASLKFDKLSIGSKESFSAFFFTLSHLANSCHKSDCKIINAMKQKVTTPLRILVINNSNPYAANDVDS</sequence>
<evidence type="ECO:0000313" key="1">
    <source>
        <dbReference type="EMBL" id="KAJ8063274.1"/>
    </source>
</evidence>
<proteinExistence type="predicted"/>
<protein>
    <submittedName>
        <fullName evidence="1">Uncharacterized protein</fullName>
    </submittedName>
</protein>
<comment type="caution">
    <text evidence="1">The sequence shown here is derived from an EMBL/GenBank/DDBJ whole genome shotgun (WGS) entry which is preliminary data.</text>
</comment>
<dbReference type="AlphaFoldDB" id="A0A9X0DHN9"/>
<dbReference type="OrthoDB" id="3555093at2759"/>
<name>A0A9X0DHN9_9HELO</name>
<dbReference type="EMBL" id="JAPEIS010000009">
    <property type="protein sequence ID" value="KAJ8063274.1"/>
    <property type="molecule type" value="Genomic_DNA"/>
</dbReference>